<gene>
    <name evidence="1" type="ORF">BINO364_LOCUS10312</name>
</gene>
<feature type="non-terminal residue" evidence="1">
    <location>
        <position position="84"/>
    </location>
</feature>
<proteinExistence type="predicted"/>
<dbReference type="Proteomes" id="UP000838878">
    <property type="component" value="Chromosome 4"/>
</dbReference>
<name>A0A8J9UTH1_9NEOP</name>
<evidence type="ECO:0000313" key="2">
    <source>
        <dbReference type="Proteomes" id="UP000838878"/>
    </source>
</evidence>
<organism evidence="1 2">
    <name type="scientific">Brenthis ino</name>
    <name type="common">lesser marbled fritillary</name>
    <dbReference type="NCBI Taxonomy" id="405034"/>
    <lineage>
        <taxon>Eukaryota</taxon>
        <taxon>Metazoa</taxon>
        <taxon>Ecdysozoa</taxon>
        <taxon>Arthropoda</taxon>
        <taxon>Hexapoda</taxon>
        <taxon>Insecta</taxon>
        <taxon>Pterygota</taxon>
        <taxon>Neoptera</taxon>
        <taxon>Endopterygota</taxon>
        <taxon>Lepidoptera</taxon>
        <taxon>Glossata</taxon>
        <taxon>Ditrysia</taxon>
        <taxon>Papilionoidea</taxon>
        <taxon>Nymphalidae</taxon>
        <taxon>Heliconiinae</taxon>
        <taxon>Argynnini</taxon>
        <taxon>Brenthis</taxon>
    </lineage>
</organism>
<dbReference type="AlphaFoldDB" id="A0A8J9UTH1"/>
<accession>A0A8J9UTH1</accession>
<dbReference type="EMBL" id="OV170224">
    <property type="protein sequence ID" value="CAH0724624.1"/>
    <property type="molecule type" value="Genomic_DNA"/>
</dbReference>
<reference evidence="1" key="1">
    <citation type="submission" date="2021-12" db="EMBL/GenBank/DDBJ databases">
        <authorList>
            <person name="Martin H S."/>
        </authorList>
    </citation>
    <scope>NUCLEOTIDE SEQUENCE</scope>
</reference>
<sequence length="84" mass="10083">MILIVTLRATSFDIYQSNIKFLVPQSTCPFTSSRSRRFNQFLFGKWPQQLLKLGLYRLMTRSGQVLEQFYWDLRVLERELKHPV</sequence>
<dbReference type="OrthoDB" id="439792at2759"/>
<protein>
    <submittedName>
        <fullName evidence="1">Uncharacterized protein</fullName>
    </submittedName>
</protein>
<keyword evidence="2" id="KW-1185">Reference proteome</keyword>
<evidence type="ECO:0000313" key="1">
    <source>
        <dbReference type="EMBL" id="CAH0724624.1"/>
    </source>
</evidence>